<comment type="similarity">
    <text evidence="6">Belongs to the major facilitator superfamily. Allantoate permease family.</text>
</comment>
<proteinExistence type="inferred from homology"/>
<feature type="transmembrane region" description="Helical" evidence="7">
    <location>
        <begin position="206"/>
        <end position="228"/>
    </location>
</feature>
<dbReference type="SUPFAM" id="SSF103473">
    <property type="entry name" value="MFS general substrate transporter"/>
    <property type="match status" value="1"/>
</dbReference>
<feature type="transmembrane region" description="Helical" evidence="7">
    <location>
        <begin position="312"/>
        <end position="329"/>
    </location>
</feature>
<evidence type="ECO:0000256" key="5">
    <source>
        <dbReference type="ARBA" id="ARBA00023136"/>
    </source>
</evidence>
<evidence type="ECO:0000256" key="1">
    <source>
        <dbReference type="ARBA" id="ARBA00004141"/>
    </source>
</evidence>
<protein>
    <recommendedName>
        <fullName evidence="8">Major facilitator superfamily (MFS) profile domain-containing protein</fullName>
    </recommendedName>
</protein>
<dbReference type="InterPro" id="IPR020846">
    <property type="entry name" value="MFS_dom"/>
</dbReference>
<dbReference type="PROSITE" id="PS50850">
    <property type="entry name" value="MFS"/>
    <property type="match status" value="1"/>
</dbReference>
<feature type="transmembrane region" description="Helical" evidence="7">
    <location>
        <begin position="277"/>
        <end position="300"/>
    </location>
</feature>
<gene>
    <name evidence="9" type="ORF">IFR04_014362</name>
</gene>
<dbReference type="OrthoDB" id="6730379at2759"/>
<keyword evidence="10" id="KW-1185">Reference proteome</keyword>
<comment type="subcellular location">
    <subcellularLocation>
        <location evidence="1">Membrane</location>
        <topology evidence="1">Multi-pass membrane protein</topology>
    </subcellularLocation>
</comment>
<evidence type="ECO:0000256" key="4">
    <source>
        <dbReference type="ARBA" id="ARBA00022989"/>
    </source>
</evidence>
<feature type="transmembrane region" description="Helical" evidence="7">
    <location>
        <begin position="403"/>
        <end position="422"/>
    </location>
</feature>
<feature type="transmembrane region" description="Helical" evidence="7">
    <location>
        <begin position="117"/>
        <end position="135"/>
    </location>
</feature>
<keyword evidence="5 7" id="KW-0472">Membrane</keyword>
<feature type="transmembrane region" description="Helical" evidence="7">
    <location>
        <begin position="147"/>
        <end position="167"/>
    </location>
</feature>
<dbReference type="InterPro" id="IPR011701">
    <property type="entry name" value="MFS"/>
</dbReference>
<evidence type="ECO:0000256" key="6">
    <source>
        <dbReference type="ARBA" id="ARBA00037968"/>
    </source>
</evidence>
<dbReference type="GO" id="GO:0016020">
    <property type="term" value="C:membrane"/>
    <property type="evidence" value="ECO:0007669"/>
    <property type="project" value="UniProtKB-SubCell"/>
</dbReference>
<dbReference type="Proteomes" id="UP000664132">
    <property type="component" value="Unassembled WGS sequence"/>
</dbReference>
<dbReference type="Gene3D" id="1.20.1250.20">
    <property type="entry name" value="MFS general substrate transporter like domains"/>
    <property type="match status" value="1"/>
</dbReference>
<evidence type="ECO:0000256" key="7">
    <source>
        <dbReference type="SAM" id="Phobius"/>
    </source>
</evidence>
<keyword evidence="4 7" id="KW-1133">Transmembrane helix</keyword>
<dbReference type="PANTHER" id="PTHR43791:SF103">
    <property type="entry name" value="MAJOR FACILITATOR SUPERFAMILY (MFS) PROFILE DOMAIN-CONTAINING PROTEIN-RELATED"/>
    <property type="match status" value="1"/>
</dbReference>
<feature type="transmembrane region" description="Helical" evidence="7">
    <location>
        <begin position="370"/>
        <end position="391"/>
    </location>
</feature>
<name>A0A8H7T5A4_9HELO</name>
<comment type="caution">
    <text evidence="9">The sequence shown here is derived from an EMBL/GenBank/DDBJ whole genome shotgun (WGS) entry which is preliminary data.</text>
</comment>
<dbReference type="AlphaFoldDB" id="A0A8H7T5A4"/>
<keyword evidence="3 7" id="KW-0812">Transmembrane</keyword>
<dbReference type="PANTHER" id="PTHR43791">
    <property type="entry name" value="PERMEASE-RELATED"/>
    <property type="match status" value="1"/>
</dbReference>
<keyword evidence="2" id="KW-0813">Transport</keyword>
<evidence type="ECO:0000259" key="8">
    <source>
        <dbReference type="PROSITE" id="PS50850"/>
    </source>
</evidence>
<feature type="transmembrane region" description="Helical" evidence="7">
    <location>
        <begin position="87"/>
        <end position="105"/>
    </location>
</feature>
<dbReference type="InterPro" id="IPR036259">
    <property type="entry name" value="MFS_trans_sf"/>
</dbReference>
<evidence type="ECO:0000313" key="9">
    <source>
        <dbReference type="EMBL" id="KAG4412506.1"/>
    </source>
</evidence>
<dbReference type="GO" id="GO:0022857">
    <property type="term" value="F:transmembrane transporter activity"/>
    <property type="evidence" value="ECO:0007669"/>
    <property type="project" value="InterPro"/>
</dbReference>
<feature type="transmembrane region" description="Helical" evidence="7">
    <location>
        <begin position="341"/>
        <end position="358"/>
    </location>
</feature>
<feature type="transmembrane region" description="Helical" evidence="7">
    <location>
        <begin position="434"/>
        <end position="455"/>
    </location>
</feature>
<reference evidence="9" key="1">
    <citation type="submission" date="2021-02" db="EMBL/GenBank/DDBJ databases">
        <title>Genome sequence Cadophora malorum strain M34.</title>
        <authorList>
            <person name="Stefanovic E."/>
            <person name="Vu D."/>
            <person name="Scully C."/>
            <person name="Dijksterhuis J."/>
            <person name="Roader J."/>
            <person name="Houbraken J."/>
        </authorList>
    </citation>
    <scope>NUCLEOTIDE SEQUENCE</scope>
    <source>
        <strain evidence="9">M34</strain>
    </source>
</reference>
<evidence type="ECO:0000256" key="2">
    <source>
        <dbReference type="ARBA" id="ARBA00022448"/>
    </source>
</evidence>
<sequence>MEEMKKETMISSDNSEVDATLKELGETVLLTEPLSPEEDRRILRRIDMYLLPVMAISYLFQFLDKSAMGYTSILGLRTDLHLVGQDYAWASSIFYFGYLAFSYPAALIMNRFPVGKFLALSVTLWAAVLLCTAATQNAAGLQATRFFLGFMEAAVAPGFGIITSMWYKRSEQPLRMGAWFMGNVCSGLFGALLAYAIGHITGIEPWRAVFIIFGAITIVWAVTLFYTLPDTPMNARFLSKEDRIKAIERVKDNMTGIKNNHWKKDQVVDALTDPKTWFIFFIGLCCNIPNGGITSFGSIVIKGLGFSTLNTLLVQMLAVVFQAIYVLSATGGSTYLTNTRTYWMALMMVISLVGTVMIRSIEHSNIWGRFMGYCLLIAFSANFPMSLTMVAANTGGFTKKTTVSAMVFIAYTVGNIIGPQLFFEDEAPGYDSGFVSMLVCFSVGVFFCFGLRFYLIWENKRRDAMGEAPVLTIDGVEVEGAAALNLLDKTDRELLQFRYLY</sequence>
<dbReference type="EMBL" id="JAFJYH010000374">
    <property type="protein sequence ID" value="KAG4412506.1"/>
    <property type="molecule type" value="Genomic_DNA"/>
</dbReference>
<evidence type="ECO:0000313" key="10">
    <source>
        <dbReference type="Proteomes" id="UP000664132"/>
    </source>
</evidence>
<evidence type="ECO:0000256" key="3">
    <source>
        <dbReference type="ARBA" id="ARBA00022692"/>
    </source>
</evidence>
<organism evidence="9 10">
    <name type="scientific">Cadophora malorum</name>
    <dbReference type="NCBI Taxonomy" id="108018"/>
    <lineage>
        <taxon>Eukaryota</taxon>
        <taxon>Fungi</taxon>
        <taxon>Dikarya</taxon>
        <taxon>Ascomycota</taxon>
        <taxon>Pezizomycotina</taxon>
        <taxon>Leotiomycetes</taxon>
        <taxon>Helotiales</taxon>
        <taxon>Ploettnerulaceae</taxon>
        <taxon>Cadophora</taxon>
    </lineage>
</organism>
<accession>A0A8H7T5A4</accession>
<feature type="transmembrane region" description="Helical" evidence="7">
    <location>
        <begin position="179"/>
        <end position="200"/>
    </location>
</feature>
<dbReference type="FunFam" id="1.20.1250.20:FF:000064">
    <property type="entry name" value="MFS allantoate transporter"/>
    <property type="match status" value="1"/>
</dbReference>
<feature type="domain" description="Major facilitator superfamily (MFS) profile" evidence="8">
    <location>
        <begin position="50"/>
        <end position="462"/>
    </location>
</feature>
<dbReference type="Pfam" id="PF07690">
    <property type="entry name" value="MFS_1"/>
    <property type="match status" value="1"/>
</dbReference>
<feature type="transmembrane region" description="Helical" evidence="7">
    <location>
        <begin position="49"/>
        <end position="67"/>
    </location>
</feature>